<feature type="transmembrane region" description="Helical" evidence="1">
    <location>
        <begin position="85"/>
        <end position="106"/>
    </location>
</feature>
<dbReference type="RefSeq" id="WP_307343416.1">
    <property type="nucleotide sequence ID" value="NZ_JAUSUD010000015.1"/>
</dbReference>
<dbReference type="EMBL" id="JAUSUD010000015">
    <property type="protein sequence ID" value="MDQ0231819.1"/>
    <property type="molecule type" value="Genomic_DNA"/>
</dbReference>
<evidence type="ECO:0008006" key="4">
    <source>
        <dbReference type="Google" id="ProtNLM"/>
    </source>
</evidence>
<feature type="transmembrane region" description="Helical" evidence="1">
    <location>
        <begin position="157"/>
        <end position="180"/>
    </location>
</feature>
<evidence type="ECO:0000313" key="2">
    <source>
        <dbReference type="EMBL" id="MDQ0231819.1"/>
    </source>
</evidence>
<sequence>MDISNIIEQLNMTNYSLYFSQPLPIFIYLLIAFVAFRIPYVRGYLSLFHHLLHGMIKGIFERRLLNKSNGITIKKRRLASLKDTISIYAAYSGVSLAIVGLFYLIANQSFQFILLLFLVLVLLSVSQWIRRITSILWVLSFGTLLALPIYFNEPIVVMHLSIFLSSYLFVHSTFHALQLCTQSLLNRKDREVSGFLTRLKWIPSLLLGLILFSQSLLIGFFIETTILSFL</sequence>
<organism evidence="2 3">
    <name type="scientific">Metabacillus malikii</name>
    <dbReference type="NCBI Taxonomy" id="1504265"/>
    <lineage>
        <taxon>Bacteria</taxon>
        <taxon>Bacillati</taxon>
        <taxon>Bacillota</taxon>
        <taxon>Bacilli</taxon>
        <taxon>Bacillales</taxon>
        <taxon>Bacillaceae</taxon>
        <taxon>Metabacillus</taxon>
    </lineage>
</organism>
<feature type="transmembrane region" description="Helical" evidence="1">
    <location>
        <begin position="201"/>
        <end position="222"/>
    </location>
</feature>
<proteinExistence type="predicted"/>
<gene>
    <name evidence="2" type="ORF">J2S19_003104</name>
</gene>
<keyword evidence="1" id="KW-1133">Transmembrane helix</keyword>
<comment type="caution">
    <text evidence="2">The sequence shown here is derived from an EMBL/GenBank/DDBJ whole genome shotgun (WGS) entry which is preliminary data.</text>
</comment>
<feature type="transmembrane region" description="Helical" evidence="1">
    <location>
        <begin position="25"/>
        <end position="45"/>
    </location>
</feature>
<keyword evidence="3" id="KW-1185">Reference proteome</keyword>
<keyword evidence="1" id="KW-0472">Membrane</keyword>
<protein>
    <recommendedName>
        <fullName evidence="4">M50 family metallopeptidase</fullName>
    </recommendedName>
</protein>
<feature type="transmembrane region" description="Helical" evidence="1">
    <location>
        <begin position="112"/>
        <end position="129"/>
    </location>
</feature>
<keyword evidence="1" id="KW-0812">Transmembrane</keyword>
<reference evidence="2 3" key="1">
    <citation type="submission" date="2023-07" db="EMBL/GenBank/DDBJ databases">
        <title>Genomic Encyclopedia of Type Strains, Phase IV (KMG-IV): sequencing the most valuable type-strain genomes for metagenomic binning, comparative biology and taxonomic classification.</title>
        <authorList>
            <person name="Goeker M."/>
        </authorList>
    </citation>
    <scope>NUCLEOTIDE SEQUENCE [LARGE SCALE GENOMIC DNA]</scope>
    <source>
        <strain evidence="2 3">DSM 29005</strain>
    </source>
</reference>
<feature type="transmembrane region" description="Helical" evidence="1">
    <location>
        <begin position="134"/>
        <end position="151"/>
    </location>
</feature>
<accession>A0ABT9ZHQ9</accession>
<evidence type="ECO:0000256" key="1">
    <source>
        <dbReference type="SAM" id="Phobius"/>
    </source>
</evidence>
<evidence type="ECO:0000313" key="3">
    <source>
        <dbReference type="Proteomes" id="UP001234495"/>
    </source>
</evidence>
<name>A0ABT9ZHQ9_9BACI</name>
<dbReference type="Proteomes" id="UP001234495">
    <property type="component" value="Unassembled WGS sequence"/>
</dbReference>